<dbReference type="OrthoDB" id="8527468at2"/>
<dbReference type="InterPro" id="IPR018739">
    <property type="entry name" value="DUF2281"/>
</dbReference>
<gene>
    <name evidence="3" type="ORF">A9O67_07055</name>
</gene>
<dbReference type="RefSeq" id="WP_068609440.1">
    <property type="nucleotide sequence ID" value="NZ_LZDH01000056.1"/>
</dbReference>
<protein>
    <recommendedName>
        <fullName evidence="2">DUF2281 domain-containing protein</fullName>
    </recommendedName>
</protein>
<organism evidence="3 4">
    <name type="scientific">Tepidimonas fonticaldi</name>
    <dbReference type="NCBI Taxonomy" id="1101373"/>
    <lineage>
        <taxon>Bacteria</taxon>
        <taxon>Pseudomonadati</taxon>
        <taxon>Pseudomonadota</taxon>
        <taxon>Betaproteobacteria</taxon>
        <taxon>Burkholderiales</taxon>
        <taxon>Tepidimonas</taxon>
    </lineage>
</organism>
<evidence type="ECO:0000256" key="1">
    <source>
        <dbReference type="SAM" id="MobiDB-lite"/>
    </source>
</evidence>
<evidence type="ECO:0000313" key="4">
    <source>
        <dbReference type="Proteomes" id="UP000091969"/>
    </source>
</evidence>
<dbReference type="Pfam" id="PF10047">
    <property type="entry name" value="DUF2281"/>
    <property type="match status" value="1"/>
</dbReference>
<sequence>MTTLAERLLQRFQTLPLDAQAEVVDFVEFLLARRGQPASPVSDWDEEDQAALAQQVLDSDDDPVTYDERDLRERWA</sequence>
<reference evidence="3 4" key="1">
    <citation type="submission" date="2016-06" db="EMBL/GenBank/DDBJ databases">
        <title>Genome sequence of Tepidimonas fonticaldi PL17.</title>
        <authorList>
            <person name="Pinnaka A.K."/>
        </authorList>
    </citation>
    <scope>NUCLEOTIDE SEQUENCE [LARGE SCALE GENOMIC DNA]</scope>
    <source>
        <strain evidence="3 4">PL17</strain>
    </source>
</reference>
<feature type="domain" description="DUF2281" evidence="2">
    <location>
        <begin position="7"/>
        <end position="38"/>
    </location>
</feature>
<comment type="caution">
    <text evidence="3">The sequence shown here is derived from an EMBL/GenBank/DDBJ whole genome shotgun (WGS) entry which is preliminary data.</text>
</comment>
<name>A0A1A6DUX8_9BURK</name>
<feature type="region of interest" description="Disordered" evidence="1">
    <location>
        <begin position="54"/>
        <end position="76"/>
    </location>
</feature>
<dbReference type="Proteomes" id="UP000091969">
    <property type="component" value="Unassembled WGS sequence"/>
</dbReference>
<dbReference type="STRING" id="1101373.A9O67_07055"/>
<dbReference type="EMBL" id="LZDH01000056">
    <property type="protein sequence ID" value="OBS30727.1"/>
    <property type="molecule type" value="Genomic_DNA"/>
</dbReference>
<keyword evidence="4" id="KW-1185">Reference proteome</keyword>
<feature type="compositionally biased region" description="Basic and acidic residues" evidence="1">
    <location>
        <begin position="66"/>
        <end position="76"/>
    </location>
</feature>
<proteinExistence type="predicted"/>
<dbReference type="AlphaFoldDB" id="A0A1A6DUX8"/>
<evidence type="ECO:0000259" key="2">
    <source>
        <dbReference type="Pfam" id="PF10047"/>
    </source>
</evidence>
<accession>A0A1A6DUX8</accession>
<evidence type="ECO:0000313" key="3">
    <source>
        <dbReference type="EMBL" id="OBS30727.1"/>
    </source>
</evidence>